<sequence length="173" mass="20040">MTYLPLNERNSKAVDFSIPYLVEESTFITPRPPTKVAPIRTFHELSRAVQSGDHKLYTIEFYVPELPASEEDHLKALGRMVVRKNWVVPEIKYVDISFDTPNSSQTRTRNYALLRFGHNENILISEDTLSIFNVAFAYSKNFCCISKLNSILLKLRDSGLNRKLWQDASFKFF</sequence>
<dbReference type="EMBL" id="BPLR01009633">
    <property type="protein sequence ID" value="GIY33394.1"/>
    <property type="molecule type" value="Genomic_DNA"/>
</dbReference>
<comment type="caution">
    <text evidence="1">The sequence shown here is derived from an EMBL/GenBank/DDBJ whole genome shotgun (WGS) entry which is preliminary data.</text>
</comment>
<evidence type="ECO:0000313" key="1">
    <source>
        <dbReference type="EMBL" id="GIY33394.1"/>
    </source>
</evidence>
<accession>A0AAV4SHG4</accession>
<organism evidence="1 2">
    <name type="scientific">Caerostris extrusa</name>
    <name type="common">Bark spider</name>
    <name type="synonym">Caerostris bankana</name>
    <dbReference type="NCBI Taxonomy" id="172846"/>
    <lineage>
        <taxon>Eukaryota</taxon>
        <taxon>Metazoa</taxon>
        <taxon>Ecdysozoa</taxon>
        <taxon>Arthropoda</taxon>
        <taxon>Chelicerata</taxon>
        <taxon>Arachnida</taxon>
        <taxon>Araneae</taxon>
        <taxon>Araneomorphae</taxon>
        <taxon>Entelegynae</taxon>
        <taxon>Araneoidea</taxon>
        <taxon>Araneidae</taxon>
        <taxon>Caerostris</taxon>
    </lineage>
</organism>
<dbReference type="Proteomes" id="UP001054945">
    <property type="component" value="Unassembled WGS sequence"/>
</dbReference>
<protein>
    <submittedName>
        <fullName evidence="1">Glutamate receptor ionotropic, delta-1</fullName>
    </submittedName>
</protein>
<dbReference type="AlphaFoldDB" id="A0AAV4SHG4"/>
<proteinExistence type="predicted"/>
<evidence type="ECO:0000313" key="2">
    <source>
        <dbReference type="Proteomes" id="UP001054945"/>
    </source>
</evidence>
<name>A0AAV4SHG4_CAEEX</name>
<dbReference type="SUPFAM" id="SSF53850">
    <property type="entry name" value="Periplasmic binding protein-like II"/>
    <property type="match status" value="1"/>
</dbReference>
<reference evidence="1 2" key="1">
    <citation type="submission" date="2021-06" db="EMBL/GenBank/DDBJ databases">
        <title>Caerostris extrusa draft genome.</title>
        <authorList>
            <person name="Kono N."/>
            <person name="Arakawa K."/>
        </authorList>
    </citation>
    <scope>NUCLEOTIDE SEQUENCE [LARGE SCALE GENOMIC DNA]</scope>
</reference>
<gene>
    <name evidence="1" type="primary">GRID1_0</name>
    <name evidence="1" type="ORF">CEXT_134481</name>
</gene>
<keyword evidence="2" id="KW-1185">Reference proteome</keyword>
<keyword evidence="1" id="KW-0675">Receptor</keyword>